<sequence>MPFLYSFVLEKTVKDLRAISKSFKLRIRNRIRAELLSGLLLYFPTKSFEDTSIGDCLSNNDELKAFLQSKKDEVIRRATLSTLPEVRAFDNMVHFTDHKLVMKLILDYKAEDPGSGFPLTAHSQVEHNDPSFIINEFARLIVNVQDE</sequence>
<keyword evidence="2" id="KW-1185">Reference proteome</keyword>
<proteinExistence type="predicted"/>
<accession>A0A2V3J456</accession>
<evidence type="ECO:0000313" key="1">
    <source>
        <dbReference type="EMBL" id="PXF49164.1"/>
    </source>
</evidence>
<dbReference type="EMBL" id="NBIV01000007">
    <property type="protein sequence ID" value="PXF49164.1"/>
    <property type="molecule type" value="Genomic_DNA"/>
</dbReference>
<dbReference type="AlphaFoldDB" id="A0A2V3J456"/>
<gene>
    <name evidence="1" type="ORF">BWQ96_00953</name>
</gene>
<name>A0A2V3J456_9FLOR</name>
<organism evidence="1 2">
    <name type="scientific">Gracilariopsis chorda</name>
    <dbReference type="NCBI Taxonomy" id="448386"/>
    <lineage>
        <taxon>Eukaryota</taxon>
        <taxon>Rhodophyta</taxon>
        <taxon>Florideophyceae</taxon>
        <taxon>Rhodymeniophycidae</taxon>
        <taxon>Gracilariales</taxon>
        <taxon>Gracilariaceae</taxon>
        <taxon>Gracilariopsis</taxon>
    </lineage>
</organism>
<reference evidence="1 2" key="1">
    <citation type="journal article" date="2018" name="Mol. Biol. Evol.">
        <title>Analysis of the draft genome of the red seaweed Gracilariopsis chorda provides insights into genome size evolution in Rhodophyta.</title>
        <authorList>
            <person name="Lee J."/>
            <person name="Yang E.C."/>
            <person name="Graf L."/>
            <person name="Yang J.H."/>
            <person name="Qiu H."/>
            <person name="Zel Zion U."/>
            <person name="Chan C.X."/>
            <person name="Stephens T.G."/>
            <person name="Weber A.P.M."/>
            <person name="Boo G.H."/>
            <person name="Boo S.M."/>
            <person name="Kim K.M."/>
            <person name="Shin Y."/>
            <person name="Jung M."/>
            <person name="Lee S.J."/>
            <person name="Yim H.S."/>
            <person name="Lee J.H."/>
            <person name="Bhattacharya D."/>
            <person name="Yoon H.S."/>
        </authorList>
    </citation>
    <scope>NUCLEOTIDE SEQUENCE [LARGE SCALE GENOMIC DNA]</scope>
    <source>
        <strain evidence="1 2">SKKU-2015</strain>
        <tissue evidence="1">Whole body</tissue>
    </source>
</reference>
<comment type="caution">
    <text evidence="1">The sequence shown here is derived from an EMBL/GenBank/DDBJ whole genome shotgun (WGS) entry which is preliminary data.</text>
</comment>
<dbReference type="Proteomes" id="UP000247409">
    <property type="component" value="Unassembled WGS sequence"/>
</dbReference>
<evidence type="ECO:0000313" key="2">
    <source>
        <dbReference type="Proteomes" id="UP000247409"/>
    </source>
</evidence>
<protein>
    <submittedName>
        <fullName evidence="1">Uncharacterized protein</fullName>
    </submittedName>
</protein>